<keyword evidence="1" id="KW-0812">Transmembrane</keyword>
<feature type="transmembrane region" description="Helical" evidence="1">
    <location>
        <begin position="155"/>
        <end position="172"/>
    </location>
</feature>
<keyword evidence="3" id="KW-1185">Reference proteome</keyword>
<dbReference type="EMBL" id="SRYR01000001">
    <property type="protein sequence ID" value="TGY43479.1"/>
    <property type="molecule type" value="Genomic_DNA"/>
</dbReference>
<evidence type="ECO:0000313" key="2">
    <source>
        <dbReference type="EMBL" id="TGY43479.1"/>
    </source>
</evidence>
<feature type="transmembrane region" description="Helical" evidence="1">
    <location>
        <begin position="56"/>
        <end position="74"/>
    </location>
</feature>
<accession>A0A4S2DMF4</accession>
<protein>
    <submittedName>
        <fullName evidence="2">Uncharacterized protein</fullName>
    </submittedName>
</protein>
<dbReference type="OrthoDB" id="1938499at2"/>
<dbReference type="AlphaFoldDB" id="A0A4S2DMF4"/>
<proteinExistence type="predicted"/>
<keyword evidence="1" id="KW-0472">Membrane</keyword>
<gene>
    <name evidence="2" type="ORF">E5347_01320</name>
</gene>
<sequence length="180" mass="20762">MSRGYNKIFLGILFTLFNINLFGIKILPTFVAILIIASGIKILIEESNEEYFKKALIFNNIRVVITILLFVLDFTPINEVINSKNIISQIIININLVLDLITMTLLLKGSSEVFNKNEEISLYCNKRTSLYICIFSSLIIIFNLTYIFLNQGMDVIIALPMLVIWLWVAFIFRRLRSESL</sequence>
<evidence type="ECO:0000313" key="3">
    <source>
        <dbReference type="Proteomes" id="UP000306888"/>
    </source>
</evidence>
<reference evidence="2 3" key="1">
    <citation type="submission" date="2019-04" db="EMBL/GenBank/DDBJ databases">
        <title>Microbes associate with the intestines of laboratory mice.</title>
        <authorList>
            <person name="Navarre W."/>
            <person name="Wong E."/>
            <person name="Huang K."/>
            <person name="Tropini C."/>
            <person name="Ng K."/>
            <person name="Yu B."/>
        </authorList>
    </citation>
    <scope>NUCLEOTIDE SEQUENCE [LARGE SCALE GENOMIC DNA]</scope>
    <source>
        <strain evidence="2 3">NM50_B9-20</strain>
    </source>
</reference>
<evidence type="ECO:0000256" key="1">
    <source>
        <dbReference type="SAM" id="Phobius"/>
    </source>
</evidence>
<feature type="transmembrane region" description="Helical" evidence="1">
    <location>
        <begin position="128"/>
        <end position="149"/>
    </location>
</feature>
<dbReference type="RefSeq" id="WP_136003804.1">
    <property type="nucleotide sequence ID" value="NZ_SRYR01000001.1"/>
</dbReference>
<comment type="caution">
    <text evidence="2">The sequence shown here is derived from an EMBL/GenBank/DDBJ whole genome shotgun (WGS) entry which is preliminary data.</text>
</comment>
<dbReference type="Proteomes" id="UP000306888">
    <property type="component" value="Unassembled WGS sequence"/>
</dbReference>
<name>A0A4S2DMF4_9CLOT</name>
<keyword evidence="1" id="KW-1133">Transmembrane helix</keyword>
<organism evidence="2 3">
    <name type="scientific">Clostridium sartagoforme</name>
    <dbReference type="NCBI Taxonomy" id="84031"/>
    <lineage>
        <taxon>Bacteria</taxon>
        <taxon>Bacillati</taxon>
        <taxon>Bacillota</taxon>
        <taxon>Clostridia</taxon>
        <taxon>Eubacteriales</taxon>
        <taxon>Clostridiaceae</taxon>
        <taxon>Clostridium</taxon>
    </lineage>
</organism>
<feature type="transmembrane region" description="Helical" evidence="1">
    <location>
        <begin position="12"/>
        <end position="44"/>
    </location>
</feature>
<feature type="transmembrane region" description="Helical" evidence="1">
    <location>
        <begin position="86"/>
        <end position="107"/>
    </location>
</feature>